<protein>
    <submittedName>
        <fullName evidence="2">Uncharacterized protein</fullName>
    </submittedName>
</protein>
<feature type="transmembrane region" description="Helical" evidence="1">
    <location>
        <begin position="56"/>
        <end position="77"/>
    </location>
</feature>
<keyword evidence="1" id="KW-1133">Transmembrane helix</keyword>
<reference evidence="2 3" key="1">
    <citation type="submission" date="2012-08" db="EMBL/GenBank/DDBJ databases">
        <title>Whole genome shotgun sequence of Gordonia namibiensis NBRC 108229.</title>
        <authorList>
            <person name="Isaki-Nakamura S."/>
            <person name="Hosoyama A."/>
            <person name="Tsuchikane K."/>
            <person name="Katsumata H."/>
            <person name="Baba S."/>
            <person name="Yamazaki S."/>
            <person name="Fujita N."/>
        </authorList>
    </citation>
    <scope>NUCLEOTIDE SEQUENCE [LARGE SCALE GENOMIC DNA]</scope>
    <source>
        <strain evidence="2 3">NBRC 108229</strain>
    </source>
</reference>
<sequence>MGMSTRVLAADPTAADSVAADSSAALLTLGISLYSIAILVCLGVAINAARFRRRRLAITMAWVVGVLTIAGVIIAILSSVHGG</sequence>
<name>K6WPI6_9ACTN</name>
<feature type="transmembrane region" description="Helical" evidence="1">
    <location>
        <begin position="24"/>
        <end position="49"/>
    </location>
</feature>
<evidence type="ECO:0000256" key="1">
    <source>
        <dbReference type="SAM" id="Phobius"/>
    </source>
</evidence>
<dbReference type="Proteomes" id="UP000035058">
    <property type="component" value="Unassembled WGS sequence"/>
</dbReference>
<dbReference type="EMBL" id="BAHE01000024">
    <property type="protein sequence ID" value="GAC01321.1"/>
    <property type="molecule type" value="Genomic_DNA"/>
</dbReference>
<comment type="caution">
    <text evidence="2">The sequence shown here is derived from an EMBL/GenBank/DDBJ whole genome shotgun (WGS) entry which is preliminary data.</text>
</comment>
<gene>
    <name evidence="2" type="ORF">GONAM_24_00770</name>
</gene>
<keyword evidence="1" id="KW-0812">Transmembrane</keyword>
<accession>K6WPI6</accession>
<evidence type="ECO:0000313" key="2">
    <source>
        <dbReference type="EMBL" id="GAC01321.1"/>
    </source>
</evidence>
<evidence type="ECO:0000313" key="3">
    <source>
        <dbReference type="Proteomes" id="UP000035058"/>
    </source>
</evidence>
<keyword evidence="1" id="KW-0472">Membrane</keyword>
<organism evidence="2 3">
    <name type="scientific">Gordonia namibiensis NBRC 108229</name>
    <dbReference type="NCBI Taxonomy" id="1208314"/>
    <lineage>
        <taxon>Bacteria</taxon>
        <taxon>Bacillati</taxon>
        <taxon>Actinomycetota</taxon>
        <taxon>Actinomycetes</taxon>
        <taxon>Mycobacteriales</taxon>
        <taxon>Gordoniaceae</taxon>
        <taxon>Gordonia</taxon>
    </lineage>
</organism>
<proteinExistence type="predicted"/>
<keyword evidence="3" id="KW-1185">Reference proteome</keyword>
<dbReference type="AlphaFoldDB" id="K6WPI6"/>